<gene>
    <name evidence="3" type="ORF">AC579_8424</name>
</gene>
<evidence type="ECO:0000259" key="2">
    <source>
        <dbReference type="Pfam" id="PF00248"/>
    </source>
</evidence>
<dbReference type="CDD" id="cd19075">
    <property type="entry name" value="AKR_AKR7A1-5"/>
    <property type="match status" value="1"/>
</dbReference>
<feature type="domain" description="NADP-dependent oxidoreductase" evidence="2">
    <location>
        <begin position="26"/>
        <end position="336"/>
    </location>
</feature>
<dbReference type="GO" id="GO:0016491">
    <property type="term" value="F:oxidoreductase activity"/>
    <property type="evidence" value="ECO:0007669"/>
    <property type="project" value="UniProtKB-KW"/>
</dbReference>
<dbReference type="PANTHER" id="PTHR43364">
    <property type="entry name" value="NADH-SPECIFIC METHYLGLYOXAL REDUCTASE-RELATED"/>
    <property type="match status" value="1"/>
</dbReference>
<dbReference type="STRING" id="113226.A0A139IHK5"/>
<evidence type="ECO:0000256" key="1">
    <source>
        <dbReference type="ARBA" id="ARBA00023002"/>
    </source>
</evidence>
<dbReference type="PANTHER" id="PTHR43364:SF4">
    <property type="entry name" value="NAD(P)-LINKED OXIDOREDUCTASE SUPERFAMILY PROTEIN"/>
    <property type="match status" value="1"/>
</dbReference>
<accession>A0A139IHK5</accession>
<dbReference type="OrthoDB" id="2310150at2759"/>
<protein>
    <recommendedName>
        <fullName evidence="2">NADP-dependent oxidoreductase domain-containing protein</fullName>
    </recommendedName>
</protein>
<dbReference type="InterPro" id="IPR050523">
    <property type="entry name" value="AKR_Detox_Biosynth"/>
</dbReference>
<name>A0A139IHK5_9PEZI</name>
<sequence>MATITETVAPTKMEVSEAPQAKSTLKVVLGTMNLGREGAPLVRVHDPAVSGAMLDTLQKHGHCEVDTARIYGFGSTEEHLAQLKWQERGIAVGTKLTAKKVGPKEYSHKKDSLKPGLLESLKALGSEKVDTFYLHTPDHNTPYAETLEAVNELYKAGYFKKFGICNYAAWEVAQICELCSANGWKKPDIYQGAYSALQRNIETELFPCLRYYGISFYSFSPLAGGMLTDRYGRDTSEYEGGSRFDPNNARGFYRKLYWNEPTFAALDLIRPLAQKHGMTTTEAALRWTTHHSAMKGDKGDAVVIGSSSAEQLEGNLSNLEKGPLPEDLVQAFEEAWSLVKVNTAPYFA</sequence>
<reference evidence="3 4" key="1">
    <citation type="submission" date="2015-07" db="EMBL/GenBank/DDBJ databases">
        <title>Comparative genomics of the Sigatoka disease complex on banana suggests a link between parallel evolutionary changes in Pseudocercospora fijiensis and Pseudocercospora eumusae and increased virulence on the banana host.</title>
        <authorList>
            <person name="Chang T.-C."/>
            <person name="Salvucci A."/>
            <person name="Crous P.W."/>
            <person name="Stergiopoulos I."/>
        </authorList>
    </citation>
    <scope>NUCLEOTIDE SEQUENCE [LARGE SCALE GENOMIC DNA]</scope>
    <source>
        <strain evidence="3 4">CBS 116634</strain>
    </source>
</reference>
<dbReference type="InterPro" id="IPR036812">
    <property type="entry name" value="NAD(P)_OxRdtase_dom_sf"/>
</dbReference>
<dbReference type="Pfam" id="PF00248">
    <property type="entry name" value="Aldo_ket_red"/>
    <property type="match status" value="1"/>
</dbReference>
<comment type="caution">
    <text evidence="3">The sequence shown here is derived from an EMBL/GenBank/DDBJ whole genome shotgun (WGS) entry which is preliminary data.</text>
</comment>
<organism evidence="3 4">
    <name type="scientific">Pseudocercospora musae</name>
    <dbReference type="NCBI Taxonomy" id="113226"/>
    <lineage>
        <taxon>Eukaryota</taxon>
        <taxon>Fungi</taxon>
        <taxon>Dikarya</taxon>
        <taxon>Ascomycota</taxon>
        <taxon>Pezizomycotina</taxon>
        <taxon>Dothideomycetes</taxon>
        <taxon>Dothideomycetidae</taxon>
        <taxon>Mycosphaerellales</taxon>
        <taxon>Mycosphaerellaceae</taxon>
        <taxon>Pseudocercospora</taxon>
    </lineage>
</organism>
<keyword evidence="4" id="KW-1185">Reference proteome</keyword>
<dbReference type="AlphaFoldDB" id="A0A139IHK5"/>
<dbReference type="SUPFAM" id="SSF51430">
    <property type="entry name" value="NAD(P)-linked oxidoreductase"/>
    <property type="match status" value="1"/>
</dbReference>
<dbReference type="EMBL" id="LFZO01000086">
    <property type="protein sequence ID" value="KXT14287.1"/>
    <property type="molecule type" value="Genomic_DNA"/>
</dbReference>
<evidence type="ECO:0000313" key="3">
    <source>
        <dbReference type="EMBL" id="KXT14287.1"/>
    </source>
</evidence>
<proteinExistence type="predicted"/>
<dbReference type="InterPro" id="IPR023210">
    <property type="entry name" value="NADP_OxRdtase_dom"/>
</dbReference>
<evidence type="ECO:0000313" key="4">
    <source>
        <dbReference type="Proteomes" id="UP000073492"/>
    </source>
</evidence>
<keyword evidence="1" id="KW-0560">Oxidoreductase</keyword>
<dbReference type="Proteomes" id="UP000073492">
    <property type="component" value="Unassembled WGS sequence"/>
</dbReference>
<dbReference type="Gene3D" id="3.20.20.100">
    <property type="entry name" value="NADP-dependent oxidoreductase domain"/>
    <property type="match status" value="1"/>
</dbReference>